<dbReference type="AlphaFoldDB" id="A0A1Y0HJU5"/>
<dbReference type="PROSITE" id="PS50977">
    <property type="entry name" value="HTH_TETR_2"/>
    <property type="match status" value="1"/>
</dbReference>
<dbReference type="Pfam" id="PF16925">
    <property type="entry name" value="TetR_C_13"/>
    <property type="match status" value="1"/>
</dbReference>
<evidence type="ECO:0000259" key="5">
    <source>
        <dbReference type="PROSITE" id="PS50977"/>
    </source>
</evidence>
<evidence type="ECO:0000256" key="3">
    <source>
        <dbReference type="ARBA" id="ARBA00023163"/>
    </source>
</evidence>
<keyword evidence="3" id="KW-0804">Transcription</keyword>
<organism evidence="6 7">
    <name type="scientific">Sulfurospirillum diekertiae</name>
    <dbReference type="NCBI Taxonomy" id="1854492"/>
    <lineage>
        <taxon>Bacteria</taxon>
        <taxon>Pseudomonadati</taxon>
        <taxon>Campylobacterota</taxon>
        <taxon>Epsilonproteobacteria</taxon>
        <taxon>Campylobacterales</taxon>
        <taxon>Sulfurospirillaceae</taxon>
        <taxon>Sulfurospirillum</taxon>
    </lineage>
</organism>
<dbReference type="PRINTS" id="PR00455">
    <property type="entry name" value="HTHTETR"/>
</dbReference>
<dbReference type="InterPro" id="IPR011075">
    <property type="entry name" value="TetR_C"/>
</dbReference>
<dbReference type="KEGG" id="suls:Sdiek1_0667"/>
<dbReference type="RefSeq" id="WP_087437877.1">
    <property type="nucleotide sequence ID" value="NZ_CP021416.1"/>
</dbReference>
<proteinExistence type="predicted"/>
<reference evidence="7" key="1">
    <citation type="submission" date="2017-05" db="EMBL/GenBank/DDBJ databases">
        <title>Dechlorination kinetics govern the competition between two new strains of the genus Sulfurospirillum.</title>
        <authorList>
            <person name="Buttet G.F."/>
            <person name="Murray A.M."/>
            <person name="Goris T."/>
            <person name="Burion M."/>
            <person name="Lin B."/>
            <person name="Rolle M."/>
            <person name="Maillard J."/>
        </authorList>
    </citation>
    <scope>NUCLEOTIDE SEQUENCE [LARGE SCALE GENOMIC DNA]</scope>
    <source>
        <strain evidence="7">SL2-1</strain>
    </source>
</reference>
<evidence type="ECO:0000256" key="2">
    <source>
        <dbReference type="ARBA" id="ARBA00023125"/>
    </source>
</evidence>
<dbReference type="Proteomes" id="UP000196005">
    <property type="component" value="Chromosome"/>
</dbReference>
<keyword evidence="7" id="KW-1185">Reference proteome</keyword>
<dbReference type="SUPFAM" id="SSF48498">
    <property type="entry name" value="Tetracyclin repressor-like, C-terminal domain"/>
    <property type="match status" value="1"/>
</dbReference>
<dbReference type="SUPFAM" id="SSF46689">
    <property type="entry name" value="Homeodomain-like"/>
    <property type="match status" value="1"/>
</dbReference>
<dbReference type="GO" id="GO:0003677">
    <property type="term" value="F:DNA binding"/>
    <property type="evidence" value="ECO:0007669"/>
    <property type="project" value="UniProtKB-UniRule"/>
</dbReference>
<dbReference type="PANTHER" id="PTHR47506">
    <property type="entry name" value="TRANSCRIPTIONAL REGULATORY PROTEIN"/>
    <property type="match status" value="1"/>
</dbReference>
<dbReference type="InterPro" id="IPR036271">
    <property type="entry name" value="Tet_transcr_reg_TetR-rel_C_sf"/>
</dbReference>
<evidence type="ECO:0000256" key="1">
    <source>
        <dbReference type="ARBA" id="ARBA00023015"/>
    </source>
</evidence>
<feature type="domain" description="HTH tetR-type" evidence="5">
    <location>
        <begin position="5"/>
        <end position="65"/>
    </location>
</feature>
<evidence type="ECO:0000313" key="7">
    <source>
        <dbReference type="Proteomes" id="UP000196005"/>
    </source>
</evidence>
<dbReference type="EMBL" id="CP021416">
    <property type="protein sequence ID" value="ARU47836.1"/>
    <property type="molecule type" value="Genomic_DNA"/>
</dbReference>
<dbReference type="OrthoDB" id="9793734at2"/>
<feature type="DNA-binding region" description="H-T-H motif" evidence="4">
    <location>
        <begin position="28"/>
        <end position="47"/>
    </location>
</feature>
<dbReference type="PROSITE" id="PS01081">
    <property type="entry name" value="HTH_TETR_1"/>
    <property type="match status" value="1"/>
</dbReference>
<keyword evidence="2 4" id="KW-0238">DNA-binding</keyword>
<gene>
    <name evidence="6" type="ORF">Sdiek1_0667</name>
</gene>
<protein>
    <submittedName>
        <fullName evidence="6">Transcriptional regulator AcuR</fullName>
    </submittedName>
</protein>
<accession>A0A1Y0HJU5</accession>
<dbReference type="InterPro" id="IPR009057">
    <property type="entry name" value="Homeodomain-like_sf"/>
</dbReference>
<dbReference type="Gene3D" id="1.10.357.10">
    <property type="entry name" value="Tetracycline Repressor, domain 2"/>
    <property type="match status" value="1"/>
</dbReference>
<dbReference type="PANTHER" id="PTHR47506:SF1">
    <property type="entry name" value="HTH-TYPE TRANSCRIPTIONAL REGULATOR YJDC"/>
    <property type="match status" value="1"/>
</dbReference>
<sequence>MAKEKDTRTLLLEITFEEVYTNGYQGASVLKILKKAGLNKGSMYHFFENKKEMVLACIREKSKEIFGTKYEDILKYPSSYLEHFQTMLLTSYPIICERGCPLANLIQEMSNIDPDFELLLKERYERLRETIEKILVKAIEHHELECSSPYNLSLFILSVVEGAILSTKALKDKAIYDNTIKSLFSVLKQNQHLF</sequence>
<evidence type="ECO:0000256" key="4">
    <source>
        <dbReference type="PROSITE-ProRule" id="PRU00335"/>
    </source>
</evidence>
<dbReference type="Pfam" id="PF00440">
    <property type="entry name" value="TetR_N"/>
    <property type="match status" value="1"/>
</dbReference>
<keyword evidence="1" id="KW-0805">Transcription regulation</keyword>
<evidence type="ECO:0000313" key="6">
    <source>
        <dbReference type="EMBL" id="ARU47836.1"/>
    </source>
</evidence>
<name>A0A1Y0HJU5_9BACT</name>
<dbReference type="InterPro" id="IPR001647">
    <property type="entry name" value="HTH_TetR"/>
</dbReference>
<dbReference type="InterPro" id="IPR023772">
    <property type="entry name" value="DNA-bd_HTH_TetR-type_CS"/>
</dbReference>